<dbReference type="Proteomes" id="UP000245771">
    <property type="component" value="Unassembled WGS sequence"/>
</dbReference>
<dbReference type="OrthoDB" id="289913at2759"/>
<evidence type="ECO:0000259" key="2">
    <source>
        <dbReference type="Pfam" id="PF12816"/>
    </source>
</evidence>
<evidence type="ECO:0000313" key="5">
    <source>
        <dbReference type="Proteomes" id="UP000245771"/>
    </source>
</evidence>
<dbReference type="PANTHER" id="PTHR12616:SF8">
    <property type="entry name" value="VACUOLAR PROTEIN SORTING-ASSOCIATED PROTEIN 8 HOMOLOG"/>
    <property type="match status" value="1"/>
</dbReference>
<dbReference type="GO" id="GO:0030897">
    <property type="term" value="C:HOPS complex"/>
    <property type="evidence" value="ECO:0007669"/>
    <property type="project" value="TreeGrafter"/>
</dbReference>
<proteinExistence type="inferred from homology"/>
<accession>A0A316V5Z1</accession>
<dbReference type="GO" id="GO:0005770">
    <property type="term" value="C:late endosome"/>
    <property type="evidence" value="ECO:0007669"/>
    <property type="project" value="TreeGrafter"/>
</dbReference>
<sequence>MTEISSTNGTQQVGKPNLTQSFLRLSRLCILNDREGNPTVMAVASGQIAVGTKQGKVGLFDRSRGWTGAISVEGSVSALAISSDKTYLAIGTSTGHIYLYEMTKLHAPSRHVAPVTAQAVAAGRSEGHLQGSRILQLSFVGTRHTAIVSADEHGLSFYHSLGKILGVSSNDTLRILGRYPDVFETTKKSTTLAMAALPLGMKEHQSDAHSFVALLTPSKMILVGLKPSARTWYRRLSPSRDSAEEPISGCLAWLPSTIASTVSSATSPSGLVQPTLAFNFGQHVYFIQLVSRGQEVVVQEWKSYSHPTPIESMQWLSHEYLIFYADQKMFLFDLRKGICTEEQAILQPVSHRWIPTKIGGRETLPSLSGSFKAHKGQLFVLTQNEIVVGSLVSWADRLLVHVSNGDSLGAIELATEYLRDPASNGSRIGLPEFYKDQKPIIASRLVELMKASTAYAFSEDRMKDDIAHYAHGVDRTPLFQGLARVCAEACLALQDFSFLFDDLYDAFTEAGIEGIFADQMEHFIVQGQIKVLPIPVVQRLVAFRKRQERFDLAERIIRNVDPACLDLDQAITLCLEHKLYDALFYVYTHALHDFLGPIVELIPLAGRQDGEAYRIFSYLSVILIGRAYPDSQNLLEDGEARSARSTVYGFLFSGRCILWPEGPGGQLVLTQENDFDEPTYPYLRLFLKFDAEAFLDVLDIALEDAWLDDDEHWSRQKIIAILYDLDIVALEVKSFIAIFIARNAPKYPQFIQLNKQQVNNLIETLCISTEDERADEITGEEASKADRQFAVECLLSAYKPTQTDSLLAKFEHAGFTDILRRVYRSEGKWDKLVEMMVQEANESSFQELSEILRRGGKRNPKVEQVILQALPTLVDVDVEKTANLVRSRLTNRTTEAISILDRSPHRQLAFLDVFMADDKVTGKLGLAIRSQYISLLSSLEPNRVIKCLDSHPPDFFDLEYVIEVAKDEDVLDALLWAQDRAGHTEKGLTEMGDALTERALILRSSDEDADESQSEEQHLARDQVQNLTKIAVRICTEHSDEELWVKMLSVLIRFTHNVQSKQSAKAFARTLLQDSLSAFVSSTSAESVSFSTLFSRLIPAKDSTYAEARDITNAMTEAYRVRQELLGITNRLFDRDVFSAMQRLTKQRRRGWRP</sequence>
<feature type="non-terminal residue" evidence="4">
    <location>
        <position position="1154"/>
    </location>
</feature>
<organism evidence="4 5">
    <name type="scientific">Meira miltonrushii</name>
    <dbReference type="NCBI Taxonomy" id="1280837"/>
    <lineage>
        <taxon>Eukaryota</taxon>
        <taxon>Fungi</taxon>
        <taxon>Dikarya</taxon>
        <taxon>Basidiomycota</taxon>
        <taxon>Ustilaginomycotina</taxon>
        <taxon>Exobasidiomycetes</taxon>
        <taxon>Exobasidiales</taxon>
        <taxon>Brachybasidiaceae</taxon>
        <taxon>Meira</taxon>
    </lineage>
</organism>
<name>A0A316V5Z1_9BASI</name>
<dbReference type="RefSeq" id="XP_025353282.1">
    <property type="nucleotide sequence ID" value="XM_025496735.1"/>
</dbReference>
<dbReference type="AlphaFoldDB" id="A0A316V5Z1"/>
<dbReference type="Pfam" id="PF23410">
    <property type="entry name" value="Beta-prop_VPS8"/>
    <property type="match status" value="1"/>
</dbReference>
<keyword evidence="5" id="KW-1185">Reference proteome</keyword>
<reference evidence="4 5" key="1">
    <citation type="journal article" date="2018" name="Mol. Biol. Evol.">
        <title>Broad Genomic Sampling Reveals a Smut Pathogenic Ancestry of the Fungal Clade Ustilaginomycotina.</title>
        <authorList>
            <person name="Kijpornyongpan T."/>
            <person name="Mondo S.J."/>
            <person name="Barry K."/>
            <person name="Sandor L."/>
            <person name="Lee J."/>
            <person name="Lipzen A."/>
            <person name="Pangilinan J."/>
            <person name="LaButti K."/>
            <person name="Hainaut M."/>
            <person name="Henrissat B."/>
            <person name="Grigoriev I.V."/>
            <person name="Spatafora J.W."/>
            <person name="Aime M.C."/>
        </authorList>
    </citation>
    <scope>NUCLEOTIDE SEQUENCE [LARGE SCALE GENOMIC DNA]</scope>
    <source>
        <strain evidence="4 5">MCA 3882</strain>
    </source>
</reference>
<dbReference type="GeneID" id="37018516"/>
<dbReference type="InterPro" id="IPR045111">
    <property type="entry name" value="Vps41/Vps8"/>
</dbReference>
<dbReference type="GO" id="GO:0006623">
    <property type="term" value="P:protein targeting to vacuole"/>
    <property type="evidence" value="ECO:0007669"/>
    <property type="project" value="InterPro"/>
</dbReference>
<dbReference type="InParanoid" id="A0A316V5Z1"/>
<dbReference type="SUPFAM" id="SSF50978">
    <property type="entry name" value="WD40 repeat-like"/>
    <property type="match status" value="1"/>
</dbReference>
<dbReference type="FunCoup" id="A0A316V5Z1">
    <property type="interactions" value="10"/>
</dbReference>
<dbReference type="Gene3D" id="2.130.10.10">
    <property type="entry name" value="YVTN repeat-like/Quinoprotein amine dehydrogenase"/>
    <property type="match status" value="1"/>
</dbReference>
<dbReference type="EMBL" id="KZ819605">
    <property type="protein sequence ID" value="PWN32980.1"/>
    <property type="molecule type" value="Genomic_DNA"/>
</dbReference>
<dbReference type="InterPro" id="IPR036322">
    <property type="entry name" value="WD40_repeat_dom_sf"/>
</dbReference>
<dbReference type="GO" id="GO:0034058">
    <property type="term" value="P:endosomal vesicle fusion"/>
    <property type="evidence" value="ECO:0007669"/>
    <property type="project" value="TreeGrafter"/>
</dbReference>
<dbReference type="Pfam" id="PF25066">
    <property type="entry name" value="TPR_VPS8_2"/>
    <property type="match status" value="1"/>
</dbReference>
<gene>
    <name evidence="4" type="ORF">FA14DRAFT_126284</name>
</gene>
<protein>
    <submittedName>
        <fullName evidence="4">Uncharacterized protein</fullName>
    </submittedName>
</protein>
<evidence type="ECO:0000256" key="1">
    <source>
        <dbReference type="ARBA" id="ARBA00009422"/>
    </source>
</evidence>
<feature type="domain" description="VPS8-like TPR-like repeats" evidence="3">
    <location>
        <begin position="1037"/>
        <end position="1148"/>
    </location>
</feature>
<dbReference type="InterPro" id="IPR059070">
    <property type="entry name" value="TPR_VPS8_2"/>
</dbReference>
<evidence type="ECO:0000313" key="4">
    <source>
        <dbReference type="EMBL" id="PWN32980.1"/>
    </source>
</evidence>
<dbReference type="InterPro" id="IPR025941">
    <property type="entry name" value="Vps8_central_dom"/>
</dbReference>
<dbReference type="Pfam" id="PF12816">
    <property type="entry name" value="TPR_Vps8"/>
    <property type="match status" value="1"/>
</dbReference>
<comment type="similarity">
    <text evidence="1">Belongs to the VPS8 family.</text>
</comment>
<dbReference type="InterPro" id="IPR015943">
    <property type="entry name" value="WD40/YVTN_repeat-like_dom_sf"/>
</dbReference>
<dbReference type="PANTHER" id="PTHR12616">
    <property type="entry name" value="VACUOLAR PROTEIN SORTING VPS41"/>
    <property type="match status" value="1"/>
</dbReference>
<evidence type="ECO:0000259" key="3">
    <source>
        <dbReference type="Pfam" id="PF25066"/>
    </source>
</evidence>
<feature type="domain" description="Vacuolar protein sorting-associated protein 8 central" evidence="2">
    <location>
        <begin position="515"/>
        <end position="701"/>
    </location>
</feature>
<dbReference type="STRING" id="1280837.A0A316V5Z1"/>